<gene>
    <name evidence="2" type="ORF">Ciccas_010118</name>
</gene>
<dbReference type="Proteomes" id="UP001626550">
    <property type="component" value="Unassembled WGS sequence"/>
</dbReference>
<evidence type="ECO:0000313" key="2">
    <source>
        <dbReference type="EMBL" id="KAL3311303.1"/>
    </source>
</evidence>
<keyword evidence="3" id="KW-1185">Reference proteome</keyword>
<feature type="region of interest" description="Disordered" evidence="1">
    <location>
        <begin position="127"/>
        <end position="158"/>
    </location>
</feature>
<accession>A0ABD2PV19</accession>
<feature type="region of interest" description="Disordered" evidence="1">
    <location>
        <begin position="37"/>
        <end position="111"/>
    </location>
</feature>
<organism evidence="2 3">
    <name type="scientific">Cichlidogyrus casuarinus</name>
    <dbReference type="NCBI Taxonomy" id="1844966"/>
    <lineage>
        <taxon>Eukaryota</taxon>
        <taxon>Metazoa</taxon>
        <taxon>Spiralia</taxon>
        <taxon>Lophotrochozoa</taxon>
        <taxon>Platyhelminthes</taxon>
        <taxon>Monogenea</taxon>
        <taxon>Monopisthocotylea</taxon>
        <taxon>Dactylogyridea</taxon>
        <taxon>Ancyrocephalidae</taxon>
        <taxon>Cichlidogyrus</taxon>
    </lineage>
</organism>
<evidence type="ECO:0000256" key="1">
    <source>
        <dbReference type="SAM" id="MobiDB-lite"/>
    </source>
</evidence>
<sequence>YFTFLKQKGLKKPKRGKIDEVSDDDFDEFLEKHEKGLNVGSMGMFDSEEDLEMSQDEEEDSGQEVDSDEFEQMDGIDYDSDDADMDLDEDEEEDVYASDFDDDSDDEMGGKASLDKLFVAAESIGAMYDDNQQMNKKGSSAGKKRNWPKSRGNRKTRK</sequence>
<feature type="non-terminal residue" evidence="2">
    <location>
        <position position="1"/>
    </location>
</feature>
<evidence type="ECO:0000313" key="3">
    <source>
        <dbReference type="Proteomes" id="UP001626550"/>
    </source>
</evidence>
<comment type="caution">
    <text evidence="2">The sequence shown here is derived from an EMBL/GenBank/DDBJ whole genome shotgun (WGS) entry which is preliminary data.</text>
</comment>
<name>A0ABD2PV19_9PLAT</name>
<proteinExistence type="predicted"/>
<dbReference type="AlphaFoldDB" id="A0ABD2PV19"/>
<protein>
    <recommendedName>
        <fullName evidence="4">CCAAT/enhancer-binding protein zeta</fullName>
    </recommendedName>
</protein>
<feature type="compositionally biased region" description="Acidic residues" evidence="1">
    <location>
        <begin position="46"/>
        <end position="107"/>
    </location>
</feature>
<dbReference type="EMBL" id="JBJKFK010002304">
    <property type="protein sequence ID" value="KAL3311303.1"/>
    <property type="molecule type" value="Genomic_DNA"/>
</dbReference>
<feature type="compositionally biased region" description="Basic residues" evidence="1">
    <location>
        <begin position="142"/>
        <end position="158"/>
    </location>
</feature>
<evidence type="ECO:0008006" key="4">
    <source>
        <dbReference type="Google" id="ProtNLM"/>
    </source>
</evidence>
<reference evidence="2 3" key="1">
    <citation type="submission" date="2024-11" db="EMBL/GenBank/DDBJ databases">
        <title>Adaptive evolution of stress response genes in parasites aligns with host niche diversity.</title>
        <authorList>
            <person name="Hahn C."/>
            <person name="Resl P."/>
        </authorList>
    </citation>
    <scope>NUCLEOTIDE SEQUENCE [LARGE SCALE GENOMIC DNA]</scope>
    <source>
        <strain evidence="2">EGGRZ-B1_66</strain>
        <tissue evidence="2">Body</tissue>
    </source>
</reference>